<dbReference type="GO" id="GO:0000156">
    <property type="term" value="F:phosphorelay response regulator activity"/>
    <property type="evidence" value="ECO:0007669"/>
    <property type="project" value="InterPro"/>
</dbReference>
<keyword evidence="1" id="KW-0597">Phosphoprotein</keyword>
<feature type="domain" description="Response regulatory" evidence="2">
    <location>
        <begin position="5"/>
        <end position="121"/>
    </location>
</feature>
<dbReference type="Pfam" id="PF04397">
    <property type="entry name" value="LytTR"/>
    <property type="match status" value="1"/>
</dbReference>
<dbReference type="Pfam" id="PF00072">
    <property type="entry name" value="Response_reg"/>
    <property type="match status" value="1"/>
</dbReference>
<dbReference type="SMART" id="SM00850">
    <property type="entry name" value="LytTR"/>
    <property type="match status" value="1"/>
</dbReference>
<organism evidence="4 5">
    <name type="scientific">Chitinophaga tropicalis</name>
    <dbReference type="NCBI Taxonomy" id="2683588"/>
    <lineage>
        <taxon>Bacteria</taxon>
        <taxon>Pseudomonadati</taxon>
        <taxon>Bacteroidota</taxon>
        <taxon>Chitinophagia</taxon>
        <taxon>Chitinophagales</taxon>
        <taxon>Chitinophagaceae</taxon>
        <taxon>Chitinophaga</taxon>
    </lineage>
</organism>
<dbReference type="PANTHER" id="PTHR37299:SF1">
    <property type="entry name" value="STAGE 0 SPORULATION PROTEIN A HOMOLOG"/>
    <property type="match status" value="1"/>
</dbReference>
<dbReference type="InterPro" id="IPR046947">
    <property type="entry name" value="LytR-like"/>
</dbReference>
<dbReference type="PROSITE" id="PS50930">
    <property type="entry name" value="HTH_LYTTR"/>
    <property type="match status" value="1"/>
</dbReference>
<gene>
    <name evidence="4" type="ORF">GO493_12065</name>
</gene>
<dbReference type="Gene3D" id="3.40.50.2300">
    <property type="match status" value="1"/>
</dbReference>
<feature type="domain" description="HTH LytTR-type" evidence="3">
    <location>
        <begin position="145"/>
        <end position="246"/>
    </location>
</feature>
<dbReference type="Proteomes" id="UP000461730">
    <property type="component" value="Unassembled WGS sequence"/>
</dbReference>
<evidence type="ECO:0000313" key="5">
    <source>
        <dbReference type="Proteomes" id="UP000461730"/>
    </source>
</evidence>
<name>A0A7K1U3S8_9BACT</name>
<proteinExistence type="predicted"/>
<protein>
    <submittedName>
        <fullName evidence="4">Response regulator</fullName>
    </submittedName>
</protein>
<dbReference type="SUPFAM" id="SSF52172">
    <property type="entry name" value="CheY-like"/>
    <property type="match status" value="1"/>
</dbReference>
<dbReference type="InterPro" id="IPR001789">
    <property type="entry name" value="Sig_transdc_resp-reg_receiver"/>
</dbReference>
<dbReference type="InterPro" id="IPR011006">
    <property type="entry name" value="CheY-like_superfamily"/>
</dbReference>
<dbReference type="InterPro" id="IPR007492">
    <property type="entry name" value="LytTR_DNA-bd_dom"/>
</dbReference>
<keyword evidence="5" id="KW-1185">Reference proteome</keyword>
<dbReference type="SMART" id="SM00448">
    <property type="entry name" value="REC"/>
    <property type="match status" value="1"/>
</dbReference>
<dbReference type="PROSITE" id="PS50110">
    <property type="entry name" value="RESPONSE_REGULATORY"/>
    <property type="match status" value="1"/>
</dbReference>
<comment type="caution">
    <text evidence="4">The sequence shown here is derived from an EMBL/GenBank/DDBJ whole genome shotgun (WGS) entry which is preliminary data.</text>
</comment>
<evidence type="ECO:0000313" key="4">
    <source>
        <dbReference type="EMBL" id="MVT08999.1"/>
    </source>
</evidence>
<evidence type="ECO:0000259" key="2">
    <source>
        <dbReference type="PROSITE" id="PS50110"/>
    </source>
</evidence>
<sequence length="248" mass="28313">MQATNILIVEDHPKEAQILKQQLLKNGYRVTGIADTLHMALELLHNTSPDIVIIDIMLNGRSEGLTFARTLQLHLPDTPFVFLTSMTDRDTFEKARLTGPYGYLIKPFNEIALQYALELALERSGNSAGPIAAGNPAYLRQKEALFVKRGNSLVKVLIKDILFLEVDGKYCSIVTAENRLLVFRPLSDMLELLPAQLFARVHRNFIVNLQEIRELNVIENFILLRNGRQVDMSRRYKEQLMKNVHMVK</sequence>
<dbReference type="PANTHER" id="PTHR37299">
    <property type="entry name" value="TRANSCRIPTIONAL REGULATOR-RELATED"/>
    <property type="match status" value="1"/>
</dbReference>
<dbReference type="EMBL" id="WRXN01000004">
    <property type="protein sequence ID" value="MVT08999.1"/>
    <property type="molecule type" value="Genomic_DNA"/>
</dbReference>
<evidence type="ECO:0000259" key="3">
    <source>
        <dbReference type="PROSITE" id="PS50930"/>
    </source>
</evidence>
<dbReference type="AlphaFoldDB" id="A0A7K1U3S8"/>
<dbReference type="Gene3D" id="2.40.50.1020">
    <property type="entry name" value="LytTr DNA-binding domain"/>
    <property type="match status" value="1"/>
</dbReference>
<dbReference type="CDD" id="cd17534">
    <property type="entry name" value="REC_DC-like"/>
    <property type="match status" value="1"/>
</dbReference>
<reference evidence="4 5" key="1">
    <citation type="submission" date="2019-12" db="EMBL/GenBank/DDBJ databases">
        <title>Chitinophaga sp. strain ysch24 (GDMCC 1.1355), whole genome shotgun sequence.</title>
        <authorList>
            <person name="Zhang X."/>
        </authorList>
    </citation>
    <scope>NUCLEOTIDE SEQUENCE [LARGE SCALE GENOMIC DNA]</scope>
    <source>
        <strain evidence="5">ysch24</strain>
    </source>
</reference>
<evidence type="ECO:0000256" key="1">
    <source>
        <dbReference type="PROSITE-ProRule" id="PRU00169"/>
    </source>
</evidence>
<accession>A0A7K1U3S8</accession>
<feature type="modified residue" description="4-aspartylphosphate" evidence="1">
    <location>
        <position position="55"/>
    </location>
</feature>
<dbReference type="GO" id="GO:0003677">
    <property type="term" value="F:DNA binding"/>
    <property type="evidence" value="ECO:0007669"/>
    <property type="project" value="InterPro"/>
</dbReference>